<sequence>MSLKIRPATHAGSWYPDETGLLNTLHKLLARNDVVAGTRHLISPHAGYTYCGDTMSQGYSKVDFTNVKRCIIMGPSHHVYFKNKVQLSGFDALETPFGHFPVDVKLRDELVKGGSESESESESWSRYFTVMDSDVDMDEHSLEMQFPMLWAAATLRGADPSKIAVLPILVSHNSSKVDAVVGKVLAQYLADESTMVILSSDFCHWGRRFGYTRVMKSEGPIYKSIEKMDHEAMEILEEKSTNSNSKYSLWKKYIEDTGNTICGERPIGLFLCAMESVNKSSAFQWAHYSQSSKCTSPNDSSVSYAAGYF</sequence>
<dbReference type="EMBL" id="CP015060">
    <property type="protein sequence ID" value="QGN17634.1"/>
    <property type="molecule type" value="Genomic_DNA"/>
</dbReference>
<dbReference type="PANTHER" id="PTHR11060">
    <property type="entry name" value="PROTEIN MEMO1"/>
    <property type="match status" value="1"/>
</dbReference>
<proteinExistence type="inferred from homology"/>
<dbReference type="NCBIfam" id="TIGR04336">
    <property type="entry name" value="AmmeMemoSam_B"/>
    <property type="match status" value="1"/>
</dbReference>
<evidence type="ECO:0000313" key="3">
    <source>
        <dbReference type="Proteomes" id="UP000422736"/>
    </source>
</evidence>
<dbReference type="InterPro" id="IPR002737">
    <property type="entry name" value="MEMO1_fam"/>
</dbReference>
<protein>
    <submittedName>
        <fullName evidence="2">UPF0103 protein YJR008W</fullName>
    </submittedName>
</protein>
<keyword evidence="3" id="KW-1185">Reference proteome</keyword>
<comment type="similarity">
    <text evidence="1">Belongs to the MEMO1 family.</text>
</comment>
<dbReference type="Gene3D" id="3.40.830.10">
    <property type="entry name" value="LigB-like"/>
    <property type="match status" value="1"/>
</dbReference>
<evidence type="ECO:0000256" key="1">
    <source>
        <dbReference type="ARBA" id="ARBA00006315"/>
    </source>
</evidence>
<name>A0ABX6F0W2_KLUMA</name>
<reference evidence="2 3" key="1">
    <citation type="submission" date="2016-03" db="EMBL/GenBank/DDBJ databases">
        <title>How can Kluyveromyces marxianus grow so fast - potential evolutionary course in Saccharomyces Complex revealed by comparative genomics.</title>
        <authorList>
            <person name="Mo W."/>
            <person name="Lu W."/>
            <person name="Yang X."/>
            <person name="Qi J."/>
            <person name="Lv H."/>
        </authorList>
    </citation>
    <scope>NUCLEOTIDE SEQUENCE [LARGE SCALE GENOMIC DNA]</scope>
    <source>
        <strain evidence="2 3">FIM1</strain>
    </source>
</reference>
<gene>
    <name evidence="2" type="primary">MHO1</name>
    <name evidence="2" type="ORF">FIM1_4841</name>
</gene>
<dbReference type="CDD" id="cd07361">
    <property type="entry name" value="MEMO_like"/>
    <property type="match status" value="1"/>
</dbReference>
<dbReference type="PANTHER" id="PTHR11060:SF0">
    <property type="entry name" value="PROTEIN MEMO1"/>
    <property type="match status" value="1"/>
</dbReference>
<dbReference type="Pfam" id="PF01875">
    <property type="entry name" value="Memo"/>
    <property type="match status" value="1"/>
</dbReference>
<accession>A0ABX6F0W2</accession>
<organism evidence="2 3">
    <name type="scientific">Kluyveromyces marxianus</name>
    <name type="common">Yeast</name>
    <name type="synonym">Candida kefyr</name>
    <dbReference type="NCBI Taxonomy" id="4911"/>
    <lineage>
        <taxon>Eukaryota</taxon>
        <taxon>Fungi</taxon>
        <taxon>Dikarya</taxon>
        <taxon>Ascomycota</taxon>
        <taxon>Saccharomycotina</taxon>
        <taxon>Saccharomycetes</taxon>
        <taxon>Saccharomycetales</taxon>
        <taxon>Saccharomycetaceae</taxon>
        <taxon>Kluyveromyces</taxon>
    </lineage>
</organism>
<dbReference type="Proteomes" id="UP000422736">
    <property type="component" value="Chromosome 8"/>
</dbReference>
<evidence type="ECO:0000313" key="2">
    <source>
        <dbReference type="EMBL" id="QGN17634.1"/>
    </source>
</evidence>
<dbReference type="HAMAP" id="MF_00055">
    <property type="entry name" value="MEMO1"/>
    <property type="match status" value="1"/>
</dbReference>